<evidence type="ECO:0000256" key="2">
    <source>
        <dbReference type="ARBA" id="ARBA00004245"/>
    </source>
</evidence>
<evidence type="ECO:0000256" key="1">
    <source>
        <dbReference type="ARBA" id="ARBA00004123"/>
    </source>
</evidence>
<comment type="subcellular location">
    <subcellularLocation>
        <location evidence="2">Cytoplasm</location>
        <location evidence="2">Cytoskeleton</location>
    </subcellularLocation>
    <subcellularLocation>
        <location evidence="1">Nucleus</location>
    </subcellularLocation>
</comment>
<dbReference type="CDD" id="cd01205">
    <property type="entry name" value="EVH1_WASP-like"/>
    <property type="match status" value="1"/>
</dbReference>
<dbReference type="GO" id="GO:0007015">
    <property type="term" value="P:actin filament organization"/>
    <property type="evidence" value="ECO:0007669"/>
    <property type="project" value="InterPro"/>
</dbReference>
<dbReference type="RefSeq" id="XP_055364196.1">
    <property type="nucleotide sequence ID" value="XM_055508221.1"/>
</dbReference>
<evidence type="ECO:0000256" key="4">
    <source>
        <dbReference type="ARBA" id="ARBA00022553"/>
    </source>
</evidence>
<keyword evidence="5" id="KW-0677">Repeat</keyword>
<dbReference type="SUPFAM" id="SSF47912">
    <property type="entry name" value="Wiscott-Aldrich syndrome protein, WASP, C-terminal domain"/>
    <property type="match status" value="3"/>
</dbReference>
<reference evidence="12" key="1">
    <citation type="submission" date="2025-08" db="UniProtKB">
        <authorList>
            <consortium name="RefSeq"/>
        </authorList>
    </citation>
    <scope>IDENTIFICATION</scope>
</reference>
<keyword evidence="11" id="KW-1185">Reference proteome</keyword>
<dbReference type="AlphaFoldDB" id="A0A9W2XQB5"/>
<dbReference type="GO" id="GO:0005634">
    <property type="term" value="C:nucleus"/>
    <property type="evidence" value="ECO:0007669"/>
    <property type="project" value="UniProtKB-SubCell"/>
</dbReference>
<dbReference type="PROSITE" id="PS50229">
    <property type="entry name" value="WH1"/>
    <property type="match status" value="1"/>
</dbReference>
<feature type="compositionally biased region" description="Basic and acidic residues" evidence="8">
    <location>
        <begin position="322"/>
        <end position="333"/>
    </location>
</feature>
<accession>A0A9W2XQB5</accession>
<dbReference type="Gene3D" id="3.90.810.10">
    <property type="entry name" value="CRIB domain"/>
    <property type="match status" value="2"/>
</dbReference>
<dbReference type="SMART" id="SM00461">
    <property type="entry name" value="WH1"/>
    <property type="match status" value="1"/>
</dbReference>
<feature type="compositionally biased region" description="Polar residues" evidence="8">
    <location>
        <begin position="279"/>
        <end position="294"/>
    </location>
</feature>
<keyword evidence="3" id="KW-0963">Cytoplasm</keyword>
<feature type="domain" description="CRIB" evidence="9">
    <location>
        <begin position="164"/>
        <end position="177"/>
    </location>
</feature>
<gene>
    <name evidence="12" type="primary">LOC114853764</name>
</gene>
<dbReference type="SUPFAM" id="SSF50729">
    <property type="entry name" value="PH domain-like"/>
    <property type="match status" value="1"/>
</dbReference>
<evidence type="ECO:0000259" key="10">
    <source>
        <dbReference type="PROSITE" id="PS50229"/>
    </source>
</evidence>
<dbReference type="Pfam" id="PF00568">
    <property type="entry name" value="WH1"/>
    <property type="match status" value="1"/>
</dbReference>
<evidence type="ECO:0000259" key="9">
    <source>
        <dbReference type="PROSITE" id="PS50108"/>
    </source>
</evidence>
<dbReference type="KEGG" id="bspl:114853764"/>
<dbReference type="InterPro" id="IPR000095">
    <property type="entry name" value="CRIB_dom"/>
</dbReference>
<dbReference type="SMART" id="SM00285">
    <property type="entry name" value="PBD"/>
    <property type="match status" value="1"/>
</dbReference>
<dbReference type="FunFam" id="3.90.810.10:FF:000003">
    <property type="entry name" value="Neural Wiskott-Aldrich syndrome protein-like"/>
    <property type="match status" value="1"/>
</dbReference>
<feature type="region of interest" description="Disordered" evidence="8">
    <location>
        <begin position="495"/>
        <end position="538"/>
    </location>
</feature>
<dbReference type="Proteomes" id="UP000515150">
    <property type="component" value="Chromosome 1"/>
</dbReference>
<dbReference type="InterPro" id="IPR011993">
    <property type="entry name" value="PH-like_dom_sf"/>
</dbReference>
<protein>
    <submittedName>
        <fullName evidence="12">Uncharacterized protein LOC114853764</fullName>
    </submittedName>
</protein>
<dbReference type="OrthoDB" id="8963340at2759"/>
<evidence type="ECO:0000256" key="6">
    <source>
        <dbReference type="ARBA" id="ARBA00023212"/>
    </source>
</evidence>
<evidence type="ECO:0000313" key="12">
    <source>
        <dbReference type="RefSeq" id="XP_055364196.1"/>
    </source>
</evidence>
<evidence type="ECO:0000256" key="3">
    <source>
        <dbReference type="ARBA" id="ARBA00022490"/>
    </source>
</evidence>
<feature type="region of interest" description="Disordered" evidence="8">
    <location>
        <begin position="244"/>
        <end position="265"/>
    </location>
</feature>
<dbReference type="GeneID" id="114853764"/>
<feature type="domain" description="WH1" evidence="10">
    <location>
        <begin position="30"/>
        <end position="137"/>
    </location>
</feature>
<keyword evidence="7" id="KW-0539">Nucleus</keyword>
<dbReference type="CDD" id="cd00132">
    <property type="entry name" value="CRIB"/>
    <property type="match status" value="1"/>
</dbReference>
<dbReference type="Gene3D" id="2.30.29.30">
    <property type="entry name" value="Pleckstrin-homology domain (PH domain)/Phosphotyrosine-binding domain (PTB)"/>
    <property type="match status" value="1"/>
</dbReference>
<proteinExistence type="predicted"/>
<feature type="compositionally biased region" description="Polar residues" evidence="8">
    <location>
        <begin position="306"/>
        <end position="321"/>
    </location>
</feature>
<organism evidence="11 12">
    <name type="scientific">Betta splendens</name>
    <name type="common">Siamese fighting fish</name>
    <dbReference type="NCBI Taxonomy" id="158456"/>
    <lineage>
        <taxon>Eukaryota</taxon>
        <taxon>Metazoa</taxon>
        <taxon>Chordata</taxon>
        <taxon>Craniata</taxon>
        <taxon>Vertebrata</taxon>
        <taxon>Euteleostomi</taxon>
        <taxon>Actinopterygii</taxon>
        <taxon>Neopterygii</taxon>
        <taxon>Teleostei</taxon>
        <taxon>Neoteleostei</taxon>
        <taxon>Acanthomorphata</taxon>
        <taxon>Anabantaria</taxon>
        <taxon>Anabantiformes</taxon>
        <taxon>Anabantoidei</taxon>
        <taxon>Osphronemidae</taxon>
        <taxon>Betta</taxon>
    </lineage>
</organism>
<keyword evidence="6" id="KW-0206">Cytoskeleton</keyword>
<feature type="region of interest" description="Disordered" evidence="8">
    <location>
        <begin position="279"/>
        <end position="339"/>
    </location>
</feature>
<name>A0A9W2XQB5_BETSP</name>
<dbReference type="InterPro" id="IPR036936">
    <property type="entry name" value="CRIB_dom_sf"/>
</dbReference>
<evidence type="ECO:0000256" key="8">
    <source>
        <dbReference type="SAM" id="MobiDB-lite"/>
    </source>
</evidence>
<feature type="region of interest" description="Disordered" evidence="8">
    <location>
        <begin position="421"/>
        <end position="445"/>
    </location>
</feature>
<dbReference type="GO" id="GO:0005856">
    <property type="term" value="C:cytoskeleton"/>
    <property type="evidence" value="ECO:0007669"/>
    <property type="project" value="UniProtKB-SubCell"/>
</dbReference>
<feature type="region of interest" description="Disordered" evidence="8">
    <location>
        <begin position="686"/>
        <end position="740"/>
    </location>
</feature>
<feature type="region of interest" description="Disordered" evidence="8">
    <location>
        <begin position="598"/>
        <end position="619"/>
    </location>
</feature>
<feature type="compositionally biased region" description="Polar residues" evidence="8">
    <location>
        <begin position="508"/>
        <end position="518"/>
    </location>
</feature>
<evidence type="ECO:0000313" key="11">
    <source>
        <dbReference type="Proteomes" id="UP000515150"/>
    </source>
</evidence>
<keyword evidence="4" id="KW-0597">Phosphoprotein</keyword>
<feature type="compositionally biased region" description="Pro residues" evidence="8">
    <location>
        <begin position="432"/>
        <end position="445"/>
    </location>
</feature>
<feature type="compositionally biased region" description="Basic and acidic residues" evidence="8">
    <location>
        <begin position="703"/>
        <end position="714"/>
    </location>
</feature>
<dbReference type="InterPro" id="IPR000697">
    <property type="entry name" value="WH1/EVH1_dom"/>
</dbReference>
<feature type="region of interest" description="Disordered" evidence="8">
    <location>
        <begin position="141"/>
        <end position="162"/>
    </location>
</feature>
<dbReference type="Pfam" id="PF00786">
    <property type="entry name" value="PBD"/>
    <property type="match status" value="1"/>
</dbReference>
<sequence>MSEKPPAQRQMNVGSQLLTEQENECVFSYLGKKCITLSTAVVQVFTADKNSWNSKCCGVACLVKDHPQQSYFIRIFDKEDGKMMFEQDVGRINLMPNFPKPYFVSFEGDTCQVGLNFYSEDECKCFYSQLLEIMPGRQRKNATFSNSSKTKDRGGKKKLTKADTSMPTNFQHIGHIGLDTNTGFDVNNLDPELKNLFDMCGISEAQLKDKEISKIIYEFIEERGGLEAVKKELKQLRQVPPHTAPLIEADGGNTGKSTLPSQVREGTLKVEQKISLISDTSNRPSDDSTCQSGPTLLEATGDIKSPQINDSQVNNTVYSTSPKRETEGSRRQWEGGTTSNFRLPGNVGWARNPGFDQINRELKNRFGMTSTSEAHLKENETSKPISDFKQKKVVEAVKEELQRQGPSVPPLPLLRQRSLLRPSSSVPSNCGAPPPPLPPPVPPHTAPLIQAYGMNTGQHPDSNIAKLRTRPTLLEATGDIKSTQINDSQVNNTVYSTSPKRETEGSRRQWQGGTTSNVRLPGNIELGARNPGFDQTNRELKNRFDMTSTSEAHLKENETSKPISDFKQKKVVEAVKEELQRQGPSVPPLPLLRQRSLLRPSSSSVPSNCGAPPPPLPPPVPPHTAPLIQAYGMNTGKSTLLSQVKEGTQLKVAQENLPVSNTRSPSNDYAYQSDPTLLKATGNIKSPQINDSQVNNTVYSTSPKRETEGSRRQWESGTTSNVRLPGNVELGARNPGSDQINRELKNRFGINSTSEAHLKENETSKPISDFKQKKLVEAVKEELQRQGKDLFYDHHHQFHPIVEHHLLPFLLQSLHTLLP</sequence>
<dbReference type="InterPro" id="IPR033927">
    <property type="entry name" value="WASPfam_EVH1"/>
</dbReference>
<feature type="compositionally biased region" description="Polar residues" evidence="8">
    <location>
        <begin position="686"/>
        <end position="702"/>
    </location>
</feature>
<dbReference type="InterPro" id="IPR011026">
    <property type="entry name" value="WAS_C"/>
</dbReference>
<feature type="compositionally biased region" description="Low complexity" evidence="8">
    <location>
        <begin position="598"/>
        <end position="607"/>
    </location>
</feature>
<evidence type="ECO:0000256" key="5">
    <source>
        <dbReference type="ARBA" id="ARBA00022737"/>
    </source>
</evidence>
<dbReference type="PROSITE" id="PS50108">
    <property type="entry name" value="CRIB"/>
    <property type="match status" value="1"/>
</dbReference>
<evidence type="ECO:0000256" key="7">
    <source>
        <dbReference type="ARBA" id="ARBA00023242"/>
    </source>
</evidence>
<dbReference type="FunFam" id="2.30.29.30:FF:000130">
    <property type="entry name" value="neural Wiskott-Aldrich syndrome protein"/>
    <property type="match status" value="1"/>
</dbReference>